<dbReference type="AlphaFoldDB" id="A0A1I4YW86"/>
<dbReference type="Proteomes" id="UP000198705">
    <property type="component" value="Unassembled WGS sequence"/>
</dbReference>
<gene>
    <name evidence="1" type="ORF">SAMN04487989_101334</name>
</gene>
<dbReference type="RefSeq" id="WP_092205909.1">
    <property type="nucleotide sequence ID" value="NZ_FOVN01000001.1"/>
</dbReference>
<dbReference type="EMBL" id="FOVN01000001">
    <property type="protein sequence ID" value="SFN42285.1"/>
    <property type="molecule type" value="Genomic_DNA"/>
</dbReference>
<proteinExistence type="predicted"/>
<keyword evidence="2" id="KW-1185">Reference proteome</keyword>
<reference evidence="2" key="1">
    <citation type="submission" date="2016-10" db="EMBL/GenBank/DDBJ databases">
        <authorList>
            <person name="Varghese N."/>
            <person name="Submissions S."/>
        </authorList>
    </citation>
    <scope>NUCLEOTIDE SEQUENCE [LARGE SCALE GENOMIC DNA]</scope>
    <source>
        <strain evidence="2">DSM 23925</strain>
    </source>
</reference>
<evidence type="ECO:0000313" key="1">
    <source>
        <dbReference type="EMBL" id="SFN42285.1"/>
    </source>
</evidence>
<accession>A0A1I4YW86</accession>
<evidence type="ECO:0000313" key="2">
    <source>
        <dbReference type="Proteomes" id="UP000198705"/>
    </source>
</evidence>
<organism evidence="1 2">
    <name type="scientific">Bizionia echini</name>
    <dbReference type="NCBI Taxonomy" id="649333"/>
    <lineage>
        <taxon>Bacteria</taxon>
        <taxon>Pseudomonadati</taxon>
        <taxon>Bacteroidota</taxon>
        <taxon>Flavobacteriia</taxon>
        <taxon>Flavobacteriales</taxon>
        <taxon>Flavobacteriaceae</taxon>
        <taxon>Bizionia</taxon>
    </lineage>
</organism>
<name>A0A1I4YW86_9FLAO</name>
<protein>
    <submittedName>
        <fullName evidence="1">Uncharacterized protein</fullName>
    </submittedName>
</protein>
<sequence length="168" mass="17796">MAKVSVTNITVNVNEFQSAYNHFGLGPIPAGTKIDHAVAAVQKALKTELSTNWPKANPSPQYAPDSAIMAPWKGNVAGSAPKCVTDAITQDFGSWGLPVDKATVTEMAKQITQEISNSAGLNGYYYGQSSLGASETIYWGVSYISLVVVDSPEEYGILFAFSASLGLN</sequence>